<feature type="transmembrane region" description="Helical" evidence="5">
    <location>
        <begin position="343"/>
        <end position="364"/>
    </location>
</feature>
<feature type="transmembrane region" description="Helical" evidence="5">
    <location>
        <begin position="400"/>
        <end position="418"/>
    </location>
</feature>
<dbReference type="Pfam" id="PF13181">
    <property type="entry name" value="TPR_8"/>
    <property type="match status" value="1"/>
</dbReference>
<dbReference type="PANTHER" id="PTHR37422">
    <property type="entry name" value="TEICHURONIC ACID BIOSYNTHESIS PROTEIN TUAE"/>
    <property type="match status" value="1"/>
</dbReference>
<evidence type="ECO:0000313" key="7">
    <source>
        <dbReference type="EMBL" id="RYM34545.1"/>
    </source>
</evidence>
<evidence type="ECO:0000256" key="5">
    <source>
        <dbReference type="SAM" id="Phobius"/>
    </source>
</evidence>
<dbReference type="GO" id="GO:0005886">
    <property type="term" value="C:plasma membrane"/>
    <property type="evidence" value="ECO:0007669"/>
    <property type="project" value="InterPro"/>
</dbReference>
<feature type="transmembrane region" description="Helical" evidence="5">
    <location>
        <begin position="216"/>
        <end position="234"/>
    </location>
</feature>
<feature type="transmembrane region" description="Helical" evidence="5">
    <location>
        <begin position="12"/>
        <end position="29"/>
    </location>
</feature>
<dbReference type="InterPro" id="IPR019734">
    <property type="entry name" value="TPR_rpt"/>
</dbReference>
<keyword evidence="4 5" id="KW-0472">Membrane</keyword>
<feature type="transmembrane region" description="Helical" evidence="5">
    <location>
        <begin position="194"/>
        <end position="210"/>
    </location>
</feature>
<feature type="transmembrane region" description="Helical" evidence="5">
    <location>
        <begin position="376"/>
        <end position="394"/>
    </location>
</feature>
<dbReference type="SMART" id="SM00028">
    <property type="entry name" value="TPR"/>
    <property type="match status" value="3"/>
</dbReference>
<dbReference type="InterPro" id="IPR051533">
    <property type="entry name" value="WaaL-like"/>
</dbReference>
<feature type="transmembrane region" description="Helical" evidence="5">
    <location>
        <begin position="170"/>
        <end position="187"/>
    </location>
</feature>
<keyword evidence="3 5" id="KW-1133">Transmembrane helix</keyword>
<evidence type="ECO:0000256" key="4">
    <source>
        <dbReference type="ARBA" id="ARBA00023136"/>
    </source>
</evidence>
<evidence type="ECO:0000259" key="6">
    <source>
        <dbReference type="Pfam" id="PF04932"/>
    </source>
</evidence>
<proteinExistence type="predicted"/>
<feature type="transmembrane region" description="Helical" evidence="5">
    <location>
        <begin position="430"/>
        <end position="450"/>
    </location>
</feature>
<dbReference type="SUPFAM" id="SSF48452">
    <property type="entry name" value="TPR-like"/>
    <property type="match status" value="1"/>
</dbReference>
<comment type="subcellular location">
    <subcellularLocation>
        <location evidence="1">Membrane</location>
        <topology evidence="1">Multi-pass membrane protein</topology>
    </subcellularLocation>
</comment>
<dbReference type="PANTHER" id="PTHR37422:SF13">
    <property type="entry name" value="LIPOPOLYSACCHARIDE BIOSYNTHESIS PROTEIN PA4999-RELATED"/>
    <property type="match status" value="1"/>
</dbReference>
<dbReference type="Pfam" id="PF04932">
    <property type="entry name" value="Wzy_C"/>
    <property type="match status" value="1"/>
</dbReference>
<protein>
    <recommendedName>
        <fullName evidence="6">O-antigen ligase-related domain-containing protein</fullName>
    </recommendedName>
</protein>
<evidence type="ECO:0000256" key="2">
    <source>
        <dbReference type="ARBA" id="ARBA00022692"/>
    </source>
</evidence>
<keyword evidence="8" id="KW-1185">Reference proteome</keyword>
<dbReference type="Proteomes" id="UP000293952">
    <property type="component" value="Unassembled WGS sequence"/>
</dbReference>
<accession>A0A4Q4KMH9</accession>
<feature type="transmembrane region" description="Helical" evidence="5">
    <location>
        <begin position="65"/>
        <end position="86"/>
    </location>
</feature>
<feature type="transmembrane region" description="Helical" evidence="5">
    <location>
        <begin position="98"/>
        <end position="114"/>
    </location>
</feature>
<feature type="domain" description="O-antigen ligase-related" evidence="6">
    <location>
        <begin position="198"/>
        <end position="352"/>
    </location>
</feature>
<dbReference type="RefSeq" id="WP_130092554.1">
    <property type="nucleotide sequence ID" value="NZ_SETE01000002.1"/>
</dbReference>
<evidence type="ECO:0000313" key="8">
    <source>
        <dbReference type="Proteomes" id="UP000293952"/>
    </source>
</evidence>
<dbReference type="EMBL" id="SETE01000002">
    <property type="protein sequence ID" value="RYM34545.1"/>
    <property type="molecule type" value="Genomic_DNA"/>
</dbReference>
<evidence type="ECO:0000256" key="1">
    <source>
        <dbReference type="ARBA" id="ARBA00004141"/>
    </source>
</evidence>
<evidence type="ECO:0000256" key="3">
    <source>
        <dbReference type="ARBA" id="ARBA00022989"/>
    </source>
</evidence>
<dbReference type="PRINTS" id="PR00342">
    <property type="entry name" value="RHESUSRHD"/>
</dbReference>
<comment type="caution">
    <text evidence="7">The sequence shown here is derived from an EMBL/GenBank/DDBJ whole genome shotgun (WGS) entry which is preliminary data.</text>
</comment>
<sequence>MNIIFQKLPSWLIAITVVFIPLFSFDNLIDPKLTSRHLLIGILAILLIVFSIVNVKKIAIHKSYIYWCLPFFALFTAYFISSYFSLNIPEANFWMGKIGVYFSLFTVLLLLRFNGLLNTKIIAQAVVISVFIGLFLFVFEANEKQLLKTTTLIDKNLYALSSPFGHKNLYASYLVICLPFLSFLILTNKKFKRLIYIFVLLIGLGTIMVLQAKAAILGLLVGSALLLPLVLLNFRNQNKNIFRILLIGGTFLLISSLLVVFIFQEHFSLLFQTASVKERVLVWENTVNMIRENPITGVGGGNWQLFFPKYGLNSFHTVNEKIHLGYQTFQRPHNDFLWVFSEAGLLGIIAYISIFVAGFIGVSTSYKKSNTNIEKIIPLLFGLGIIAYLIISMFDFPLERSEHVFMFILLLVFSIPVSQKSYIGKKDSKLLLILFPLLFISAYSVDNTLLRMHQEKLHLKVLIAHRTEDWKAMLKEENKSNHSVYEIDNFSIPREWYRGVAFFSLGELDSSRDAFEKAYHLAPYQVHVINNLAGLYHTIGEHDKARVLYDKALAISSFNAEILLNKSVALYSENKIEAAFDNLLKLEYRKEHPENYHHAMKVIFNKYLEGLKQFEPNKYNHKSLNNIQKSDSLKIVFLFEYQFKEKSKTALLNTFTMDIE</sequence>
<gene>
    <name evidence="7" type="ORF">ERX46_04000</name>
</gene>
<feature type="transmembrane region" description="Helical" evidence="5">
    <location>
        <begin position="35"/>
        <end position="53"/>
    </location>
</feature>
<feature type="transmembrane region" description="Helical" evidence="5">
    <location>
        <begin position="121"/>
        <end position="139"/>
    </location>
</feature>
<organism evidence="7 8">
    <name type="scientific">Brumimicrobium glaciale</name>
    <dbReference type="NCBI Taxonomy" id="200475"/>
    <lineage>
        <taxon>Bacteria</taxon>
        <taxon>Pseudomonadati</taxon>
        <taxon>Bacteroidota</taxon>
        <taxon>Flavobacteriia</taxon>
        <taxon>Flavobacteriales</taxon>
        <taxon>Crocinitomicaceae</taxon>
        <taxon>Brumimicrobium</taxon>
    </lineage>
</organism>
<dbReference type="InterPro" id="IPR002229">
    <property type="entry name" value="RhesusRHD"/>
</dbReference>
<dbReference type="InterPro" id="IPR007016">
    <property type="entry name" value="O-antigen_ligase-rel_domated"/>
</dbReference>
<dbReference type="AlphaFoldDB" id="A0A4Q4KMH9"/>
<dbReference type="Gene3D" id="1.25.40.10">
    <property type="entry name" value="Tetratricopeptide repeat domain"/>
    <property type="match status" value="1"/>
</dbReference>
<name>A0A4Q4KMH9_9FLAO</name>
<keyword evidence="2 5" id="KW-0812">Transmembrane</keyword>
<feature type="transmembrane region" description="Helical" evidence="5">
    <location>
        <begin position="241"/>
        <end position="263"/>
    </location>
</feature>
<reference evidence="7 8" key="1">
    <citation type="submission" date="2019-02" db="EMBL/GenBank/DDBJ databases">
        <title>Genome sequence of the sea-ice species Brumimicrobium glaciale.</title>
        <authorList>
            <person name="Bowman J.P."/>
        </authorList>
    </citation>
    <scope>NUCLEOTIDE SEQUENCE [LARGE SCALE GENOMIC DNA]</scope>
    <source>
        <strain evidence="7 8">IC156</strain>
    </source>
</reference>
<dbReference type="OrthoDB" id="665122at2"/>
<dbReference type="InterPro" id="IPR011990">
    <property type="entry name" value="TPR-like_helical_dom_sf"/>
</dbReference>